<keyword evidence="2" id="KW-1133">Transmembrane helix</keyword>
<organism evidence="3 4">
    <name type="scientific">Penaeus vannamei</name>
    <name type="common">Whiteleg shrimp</name>
    <name type="synonym">Litopenaeus vannamei</name>
    <dbReference type="NCBI Taxonomy" id="6689"/>
    <lineage>
        <taxon>Eukaryota</taxon>
        <taxon>Metazoa</taxon>
        <taxon>Ecdysozoa</taxon>
        <taxon>Arthropoda</taxon>
        <taxon>Crustacea</taxon>
        <taxon>Multicrustacea</taxon>
        <taxon>Malacostraca</taxon>
        <taxon>Eumalacostraca</taxon>
        <taxon>Eucarida</taxon>
        <taxon>Decapoda</taxon>
        <taxon>Dendrobranchiata</taxon>
        <taxon>Penaeoidea</taxon>
        <taxon>Penaeidae</taxon>
        <taxon>Penaeus</taxon>
    </lineage>
</organism>
<feature type="region of interest" description="Disordered" evidence="1">
    <location>
        <begin position="382"/>
        <end position="402"/>
    </location>
</feature>
<feature type="region of interest" description="Disordered" evidence="1">
    <location>
        <begin position="458"/>
        <end position="478"/>
    </location>
</feature>
<evidence type="ECO:0000256" key="1">
    <source>
        <dbReference type="SAM" id="MobiDB-lite"/>
    </source>
</evidence>
<feature type="transmembrane region" description="Helical" evidence="2">
    <location>
        <begin position="6"/>
        <end position="25"/>
    </location>
</feature>
<dbReference type="EMBL" id="QCYY01001461">
    <property type="protein sequence ID" value="ROT77898.1"/>
    <property type="molecule type" value="Genomic_DNA"/>
</dbReference>
<feature type="compositionally biased region" description="Pro residues" evidence="1">
    <location>
        <begin position="92"/>
        <end position="105"/>
    </location>
</feature>
<feature type="compositionally biased region" description="Low complexity" evidence="1">
    <location>
        <begin position="458"/>
        <end position="469"/>
    </location>
</feature>
<protein>
    <submittedName>
        <fullName evidence="3">Uncharacterized protein</fullName>
    </submittedName>
</protein>
<comment type="caution">
    <text evidence="3">The sequence shown here is derived from an EMBL/GenBank/DDBJ whole genome shotgun (WGS) entry which is preliminary data.</text>
</comment>
<evidence type="ECO:0000313" key="4">
    <source>
        <dbReference type="Proteomes" id="UP000283509"/>
    </source>
</evidence>
<keyword evidence="4" id="KW-1185">Reference proteome</keyword>
<reference evidence="3 4" key="1">
    <citation type="submission" date="2018-04" db="EMBL/GenBank/DDBJ databases">
        <authorList>
            <person name="Zhang X."/>
            <person name="Yuan J."/>
            <person name="Li F."/>
            <person name="Xiang J."/>
        </authorList>
    </citation>
    <scope>NUCLEOTIDE SEQUENCE [LARGE SCALE GENOMIC DNA]</scope>
    <source>
        <tissue evidence="3">Muscle</tissue>
    </source>
</reference>
<gene>
    <name evidence="3" type="ORF">C7M84_003413</name>
</gene>
<reference evidence="3 4" key="2">
    <citation type="submission" date="2019-01" db="EMBL/GenBank/DDBJ databases">
        <title>The decoding of complex shrimp genome reveals the adaptation for benthos swimmer, frequently molting mechanism and breeding impact on genome.</title>
        <authorList>
            <person name="Sun Y."/>
            <person name="Gao Y."/>
            <person name="Yu Y."/>
        </authorList>
    </citation>
    <scope>NUCLEOTIDE SEQUENCE [LARGE SCALE GENOMIC DNA]</scope>
    <source>
        <tissue evidence="3">Muscle</tissue>
    </source>
</reference>
<feature type="compositionally biased region" description="Low complexity" evidence="1">
    <location>
        <begin position="184"/>
        <end position="194"/>
    </location>
</feature>
<feature type="compositionally biased region" description="Low complexity" evidence="1">
    <location>
        <begin position="382"/>
        <end position="397"/>
    </location>
</feature>
<feature type="compositionally biased region" description="Pro residues" evidence="1">
    <location>
        <begin position="284"/>
        <end position="297"/>
    </location>
</feature>
<dbReference type="PRINTS" id="PR01217">
    <property type="entry name" value="PRICHEXTENSN"/>
</dbReference>
<proteinExistence type="predicted"/>
<evidence type="ECO:0000313" key="3">
    <source>
        <dbReference type="EMBL" id="ROT77898.1"/>
    </source>
</evidence>
<keyword evidence="2" id="KW-0812">Transmembrane</keyword>
<feature type="region of interest" description="Disordered" evidence="1">
    <location>
        <begin position="273"/>
        <end position="306"/>
    </location>
</feature>
<accession>A0A423TN69</accession>
<feature type="compositionally biased region" description="Pro residues" evidence="1">
    <location>
        <begin position="161"/>
        <end position="176"/>
    </location>
</feature>
<dbReference type="Proteomes" id="UP000283509">
    <property type="component" value="Unassembled WGS sequence"/>
</dbReference>
<dbReference type="AlphaFoldDB" id="A0A423TN69"/>
<name>A0A423TN69_PENVA</name>
<feature type="region of interest" description="Disordered" evidence="1">
    <location>
        <begin position="92"/>
        <end position="118"/>
    </location>
</feature>
<feature type="region of interest" description="Disordered" evidence="1">
    <location>
        <begin position="161"/>
        <end position="198"/>
    </location>
</feature>
<sequence>MLGHFAALTFSCGSLLFSFSLLIVLSPRLKSLSLNLLSPPLSTLSSSPPSSSYFLPSSLPLPLSRILSKTKKSLFPLCPLYPPLPLPIPFLPSPPPPSSSPPPPLNISQDEKLSPSSPSLPLYPTTSLSFLLPLLLLTFPPTYYLQDEKFSPLPFIHPHPLPPPSYPPQSSSPPPHATISKTGKSSPSPLYSHPLPLPPSSLPPPSLLPPVLSPKTKKSLSLSLSPLSPFYSHLSSSLLPPPQLSPRTEIISSLSYRLSHPLFFPSSQPPYYPKTEKVSSQTPTAPPFNPSFPPPSTNLPDEKVSPSLSSPYPTLFLLPSSFSSSSLPLSPRYYPKTESLSPLSLVSPSPSFPPPHLPPPVLISKTEKSLFLSPSPLSPLSHPASSSSSSLSPLFFPSTPPPRTISQDERISLPLLHPLSRFIPPLSLFLFPSFPPSPPSPPPVLSSKTKSLVSLSPLSRPLSTTLPLPLLAPPPLRP</sequence>
<keyword evidence="2" id="KW-0472">Membrane</keyword>
<evidence type="ECO:0000256" key="2">
    <source>
        <dbReference type="SAM" id="Phobius"/>
    </source>
</evidence>